<dbReference type="InterPro" id="IPR015168">
    <property type="entry name" value="SsuA/THI5"/>
</dbReference>
<dbReference type="EMBL" id="JAUOPJ010000005">
    <property type="protein sequence ID" value="MDO6457007.1"/>
    <property type="molecule type" value="Genomic_DNA"/>
</dbReference>
<comment type="similarity">
    <text evidence="2">Belongs to the bacterial solute-binding protein SsuA/TauA family.</text>
</comment>
<protein>
    <submittedName>
        <fullName evidence="5">ABC transporter substrate-binding protein</fullName>
    </submittedName>
</protein>
<dbReference type="Pfam" id="PF09084">
    <property type="entry name" value="NMT1"/>
    <property type="match status" value="1"/>
</dbReference>
<dbReference type="PANTHER" id="PTHR30024:SF47">
    <property type="entry name" value="TAURINE-BINDING PERIPLASMIC PROTEIN"/>
    <property type="match status" value="1"/>
</dbReference>
<proteinExistence type="inferred from homology"/>
<dbReference type="PANTHER" id="PTHR30024">
    <property type="entry name" value="ALIPHATIC SULFONATES-BINDING PROTEIN-RELATED"/>
    <property type="match status" value="1"/>
</dbReference>
<evidence type="ECO:0000313" key="5">
    <source>
        <dbReference type="EMBL" id="MDO6457007.1"/>
    </source>
</evidence>
<name>A0AAW7XRQ4_9RHOB</name>
<dbReference type="RefSeq" id="WP_303482794.1">
    <property type="nucleotide sequence ID" value="NZ_JAUOPJ010000005.1"/>
</dbReference>
<evidence type="ECO:0000256" key="1">
    <source>
        <dbReference type="ARBA" id="ARBA00004418"/>
    </source>
</evidence>
<gene>
    <name evidence="5" type="ORF">Q4494_07960</name>
</gene>
<dbReference type="AlphaFoldDB" id="A0AAW7XRQ4"/>
<dbReference type="Proteomes" id="UP001169823">
    <property type="component" value="Unassembled WGS sequence"/>
</dbReference>
<evidence type="ECO:0000313" key="6">
    <source>
        <dbReference type="Proteomes" id="UP001169823"/>
    </source>
</evidence>
<sequence>MINRRQFNMLLGSSTVALSAPSILRAKDSDPIRFCWTNTVSVSAQTQHTLKNTDIGIRNDVDVKMTQFAGSPPINEALVSNAADIGSVADFSAVMMMAAGVPLSVVSHQSYFRSAVMTTKSSGITKIEDLKGKSIYGLFGITAYLNAQEAVTKAGLTPGRDVNFVNIGTAELADAVRTQQIDAFFMWDPWVTFFEYQDLAQVVSQDVTPSMVLIMRDAFMNERPAEVTKLLKAHSESMYYAANNHDIANQWFQSLEPAKSIPTDVIETSSSFDPVWSASSIEQMDLSVTEAAIQRMQKMAEWGYAEKLIPRVPDVSSFVNSNFSSAAYKELMATGFDPDSVKILDEMKG</sequence>
<keyword evidence="3" id="KW-0732">Signal</keyword>
<evidence type="ECO:0000256" key="2">
    <source>
        <dbReference type="ARBA" id="ARBA00010742"/>
    </source>
</evidence>
<comment type="subcellular location">
    <subcellularLocation>
        <location evidence="1">Periplasm</location>
    </subcellularLocation>
</comment>
<reference evidence="5" key="1">
    <citation type="submission" date="2023-07" db="EMBL/GenBank/DDBJ databases">
        <title>Genome content predicts the carbon catabolic preferences of heterotrophic bacteria.</title>
        <authorList>
            <person name="Gralka M."/>
        </authorList>
    </citation>
    <scope>NUCLEOTIDE SEQUENCE</scope>
    <source>
        <strain evidence="5">I2M02</strain>
    </source>
</reference>
<evidence type="ECO:0000256" key="3">
    <source>
        <dbReference type="ARBA" id="ARBA00022729"/>
    </source>
</evidence>
<organism evidence="5 6">
    <name type="scientific">Celeribacter halophilus</name>
    <dbReference type="NCBI Taxonomy" id="576117"/>
    <lineage>
        <taxon>Bacteria</taxon>
        <taxon>Pseudomonadati</taxon>
        <taxon>Pseudomonadota</taxon>
        <taxon>Alphaproteobacteria</taxon>
        <taxon>Rhodobacterales</taxon>
        <taxon>Roseobacteraceae</taxon>
        <taxon>Celeribacter</taxon>
    </lineage>
</organism>
<comment type="caution">
    <text evidence="5">The sequence shown here is derived from an EMBL/GenBank/DDBJ whole genome shotgun (WGS) entry which is preliminary data.</text>
</comment>
<dbReference type="GO" id="GO:0042597">
    <property type="term" value="C:periplasmic space"/>
    <property type="evidence" value="ECO:0007669"/>
    <property type="project" value="UniProtKB-SubCell"/>
</dbReference>
<dbReference type="Gene3D" id="3.40.190.10">
    <property type="entry name" value="Periplasmic binding protein-like II"/>
    <property type="match status" value="2"/>
</dbReference>
<accession>A0AAW7XRQ4</accession>
<feature type="domain" description="SsuA/THI5-like" evidence="4">
    <location>
        <begin position="60"/>
        <end position="244"/>
    </location>
</feature>
<evidence type="ECO:0000259" key="4">
    <source>
        <dbReference type="Pfam" id="PF09084"/>
    </source>
</evidence>
<dbReference type="SUPFAM" id="SSF53850">
    <property type="entry name" value="Periplasmic binding protein-like II"/>
    <property type="match status" value="1"/>
</dbReference>